<organism evidence="1 2">
    <name type="scientific">Symbiodinium microadriaticum</name>
    <name type="common">Dinoflagellate</name>
    <name type="synonym">Zooxanthella microadriatica</name>
    <dbReference type="NCBI Taxonomy" id="2951"/>
    <lineage>
        <taxon>Eukaryota</taxon>
        <taxon>Sar</taxon>
        <taxon>Alveolata</taxon>
        <taxon>Dinophyceae</taxon>
        <taxon>Suessiales</taxon>
        <taxon>Symbiodiniaceae</taxon>
        <taxon>Symbiodinium</taxon>
    </lineage>
</organism>
<gene>
    <name evidence="1" type="ORF">AK812_SmicGene42545</name>
</gene>
<dbReference type="AlphaFoldDB" id="A0A1Q9C3A3"/>
<dbReference type="EMBL" id="LSRX01001775">
    <property type="protein sequence ID" value="OLP77399.1"/>
    <property type="molecule type" value="Genomic_DNA"/>
</dbReference>
<proteinExistence type="predicted"/>
<protein>
    <submittedName>
        <fullName evidence="1">Uncharacterized protein</fullName>
    </submittedName>
</protein>
<dbReference type="OrthoDB" id="438263at2759"/>
<name>A0A1Q9C3A3_SYMMI</name>
<dbReference type="Proteomes" id="UP000186817">
    <property type="component" value="Unassembled WGS sequence"/>
</dbReference>
<accession>A0A1Q9C3A3</accession>
<comment type="caution">
    <text evidence="1">The sequence shown here is derived from an EMBL/GenBank/DDBJ whole genome shotgun (WGS) entry which is preliminary data.</text>
</comment>
<evidence type="ECO:0000313" key="1">
    <source>
        <dbReference type="EMBL" id="OLP77399.1"/>
    </source>
</evidence>
<sequence>MELACRNATEEPSEANLVRLLDLADWKRRGRTRAVGPGAYERYATLGLFGHGGVVGVSNATGLREACAAVNGFLRSRFPSGTWTSIAVLFNPRMGLHHRRRGGSTAWLADKKGSRELRGKWLDMHDKPVSFDARHYHMVDPHEGRMWALAADVPQA</sequence>
<evidence type="ECO:0000313" key="2">
    <source>
        <dbReference type="Proteomes" id="UP000186817"/>
    </source>
</evidence>
<reference evidence="1 2" key="1">
    <citation type="submission" date="2016-02" db="EMBL/GenBank/DDBJ databases">
        <title>Genome analysis of coral dinoflagellate symbionts highlights evolutionary adaptations to a symbiotic lifestyle.</title>
        <authorList>
            <person name="Aranda M."/>
            <person name="Li Y."/>
            <person name="Liew Y.J."/>
            <person name="Baumgarten S."/>
            <person name="Simakov O."/>
            <person name="Wilson M."/>
            <person name="Piel J."/>
            <person name="Ashoor H."/>
            <person name="Bougouffa S."/>
            <person name="Bajic V.B."/>
            <person name="Ryu T."/>
            <person name="Ravasi T."/>
            <person name="Bayer T."/>
            <person name="Micklem G."/>
            <person name="Kim H."/>
            <person name="Bhak J."/>
            <person name="Lajeunesse T.C."/>
            <person name="Voolstra C.R."/>
        </authorList>
    </citation>
    <scope>NUCLEOTIDE SEQUENCE [LARGE SCALE GENOMIC DNA]</scope>
    <source>
        <strain evidence="1 2">CCMP2467</strain>
    </source>
</reference>
<keyword evidence="2" id="KW-1185">Reference proteome</keyword>